<dbReference type="Proteomes" id="UP000821845">
    <property type="component" value="Chromosome 1"/>
</dbReference>
<name>A0ACB7TBZ4_HYAAI</name>
<dbReference type="EMBL" id="CM023481">
    <property type="protein sequence ID" value="KAH6944540.1"/>
    <property type="molecule type" value="Genomic_DNA"/>
</dbReference>
<evidence type="ECO:0000313" key="2">
    <source>
        <dbReference type="Proteomes" id="UP000821845"/>
    </source>
</evidence>
<reference evidence="1" key="1">
    <citation type="submission" date="2020-05" db="EMBL/GenBank/DDBJ databases">
        <title>Large-scale comparative analyses of tick genomes elucidate their genetic diversity and vector capacities.</title>
        <authorList>
            <person name="Jia N."/>
            <person name="Wang J."/>
            <person name="Shi W."/>
            <person name="Du L."/>
            <person name="Sun Y."/>
            <person name="Zhan W."/>
            <person name="Jiang J."/>
            <person name="Wang Q."/>
            <person name="Zhang B."/>
            <person name="Ji P."/>
            <person name="Sakyi L.B."/>
            <person name="Cui X."/>
            <person name="Yuan T."/>
            <person name="Jiang B."/>
            <person name="Yang W."/>
            <person name="Lam T.T.-Y."/>
            <person name="Chang Q."/>
            <person name="Ding S."/>
            <person name="Wang X."/>
            <person name="Zhu J."/>
            <person name="Ruan X."/>
            <person name="Zhao L."/>
            <person name="Wei J."/>
            <person name="Que T."/>
            <person name="Du C."/>
            <person name="Cheng J."/>
            <person name="Dai P."/>
            <person name="Han X."/>
            <person name="Huang E."/>
            <person name="Gao Y."/>
            <person name="Liu J."/>
            <person name="Shao H."/>
            <person name="Ye R."/>
            <person name="Li L."/>
            <person name="Wei W."/>
            <person name="Wang X."/>
            <person name="Wang C."/>
            <person name="Yang T."/>
            <person name="Huo Q."/>
            <person name="Li W."/>
            <person name="Guo W."/>
            <person name="Chen H."/>
            <person name="Zhou L."/>
            <person name="Ni X."/>
            <person name="Tian J."/>
            <person name="Zhou Y."/>
            <person name="Sheng Y."/>
            <person name="Liu T."/>
            <person name="Pan Y."/>
            <person name="Xia L."/>
            <person name="Li J."/>
            <person name="Zhao F."/>
            <person name="Cao W."/>
        </authorList>
    </citation>
    <scope>NUCLEOTIDE SEQUENCE</scope>
    <source>
        <strain evidence="1">Hyas-2018</strain>
    </source>
</reference>
<organism evidence="1 2">
    <name type="scientific">Hyalomma asiaticum</name>
    <name type="common">Tick</name>
    <dbReference type="NCBI Taxonomy" id="266040"/>
    <lineage>
        <taxon>Eukaryota</taxon>
        <taxon>Metazoa</taxon>
        <taxon>Ecdysozoa</taxon>
        <taxon>Arthropoda</taxon>
        <taxon>Chelicerata</taxon>
        <taxon>Arachnida</taxon>
        <taxon>Acari</taxon>
        <taxon>Parasitiformes</taxon>
        <taxon>Ixodida</taxon>
        <taxon>Ixodoidea</taxon>
        <taxon>Ixodidae</taxon>
        <taxon>Hyalomminae</taxon>
        <taxon>Hyalomma</taxon>
    </lineage>
</organism>
<gene>
    <name evidence="1" type="ORF">HPB50_003830</name>
</gene>
<accession>A0ACB7TBZ4</accession>
<evidence type="ECO:0000313" key="1">
    <source>
        <dbReference type="EMBL" id="KAH6944540.1"/>
    </source>
</evidence>
<keyword evidence="2" id="KW-1185">Reference proteome</keyword>
<sequence>MGERGGASAPRVLLPARAFRARHAEQPCASGVTGRRSLNRRPTREGPQMSAAREVDIVRPRQHLPWFRAGSTAAQAAPSERGNHFLRPVACTITGTARRREARGFLLPPMHNEQRPLPLKRAGRFRRPHQGSRSALAAFSSAPRSRSNALSPI</sequence>
<protein>
    <submittedName>
        <fullName evidence="1">Uncharacterized protein</fullName>
    </submittedName>
</protein>
<comment type="caution">
    <text evidence="1">The sequence shown here is derived from an EMBL/GenBank/DDBJ whole genome shotgun (WGS) entry which is preliminary data.</text>
</comment>
<proteinExistence type="predicted"/>